<dbReference type="EMBL" id="CP072642">
    <property type="protein sequence ID" value="QUV93506.1"/>
    <property type="molecule type" value="Genomic_DNA"/>
</dbReference>
<sequence>MPTLLAVEAPVEVCTCGATMEAVAQPGPRRFDYQCPTCDNRKSNYAAITLRNSKTNQVHRGWLVGRTKPIYIGHVLYHQLTIEISQQDGAEMCHDLSMRLAYGRKPHVTLEIADGRARGDLIFLFNRGWMEDEQHTTIVLEEVGRSLFE</sequence>
<proteinExistence type="predicted"/>
<evidence type="ECO:0000313" key="1">
    <source>
        <dbReference type="EMBL" id="QUV93506.1"/>
    </source>
</evidence>
<name>A0ABX8B1Q7_9BACT</name>
<organism evidence="1 2">
    <name type="scientific">Chloracidobacterium sp. N</name>
    <dbReference type="NCBI Taxonomy" id="2821540"/>
    <lineage>
        <taxon>Bacteria</taxon>
        <taxon>Pseudomonadati</taxon>
        <taxon>Acidobacteriota</taxon>
        <taxon>Terriglobia</taxon>
        <taxon>Terriglobales</taxon>
        <taxon>Acidobacteriaceae</taxon>
        <taxon>Chloracidobacterium</taxon>
        <taxon>Chloracidobacterium aggregatum</taxon>
    </lineage>
</organism>
<keyword evidence="2" id="KW-1185">Reference proteome</keyword>
<gene>
    <name evidence="1" type="ORF">J8C05_09015</name>
</gene>
<dbReference type="RefSeq" id="WP_211421881.1">
    <property type="nucleotide sequence ID" value="NZ_CP072642.1"/>
</dbReference>
<protein>
    <submittedName>
        <fullName evidence="1">Uncharacterized protein</fullName>
    </submittedName>
</protein>
<accession>A0ABX8B1Q7</accession>
<evidence type="ECO:0000313" key="2">
    <source>
        <dbReference type="Proteomes" id="UP000677668"/>
    </source>
</evidence>
<reference evidence="1 2" key="1">
    <citation type="submission" date="2021-03" db="EMBL/GenBank/DDBJ databases">
        <title>Genomic and phenotypic characterization of Chloracidobacterium isolates provides evidence for multiple species.</title>
        <authorList>
            <person name="Saini M.K."/>
            <person name="Costas A.M.G."/>
            <person name="Tank M."/>
            <person name="Bryant D.A."/>
        </authorList>
    </citation>
    <scope>NUCLEOTIDE SEQUENCE [LARGE SCALE GENOMIC DNA]</scope>
    <source>
        <strain evidence="1 2">N</strain>
    </source>
</reference>
<dbReference type="Proteomes" id="UP000677668">
    <property type="component" value="Chromosome 1"/>
</dbReference>